<dbReference type="InterPro" id="IPR002347">
    <property type="entry name" value="SDR_fam"/>
</dbReference>
<evidence type="ECO:0000256" key="4">
    <source>
        <dbReference type="ARBA" id="ARBA00022824"/>
    </source>
</evidence>
<gene>
    <name evidence="8" type="ORF">PITC_066180</name>
</gene>
<feature type="transmembrane region" description="Helical" evidence="7">
    <location>
        <begin position="331"/>
        <end position="354"/>
    </location>
</feature>
<dbReference type="Gene3D" id="3.40.50.720">
    <property type="entry name" value="NAD(P)-binding Rossmann-like Domain"/>
    <property type="match status" value="1"/>
</dbReference>
<evidence type="ECO:0000256" key="3">
    <source>
        <dbReference type="ARBA" id="ARBA00022692"/>
    </source>
</evidence>
<feature type="transmembrane region" description="Helical" evidence="7">
    <location>
        <begin position="299"/>
        <end position="319"/>
    </location>
</feature>
<dbReference type="AlphaFoldDB" id="A0A0A2KSW9"/>
<keyword evidence="6 7" id="KW-0472">Membrane</keyword>
<dbReference type="Pfam" id="PF00106">
    <property type="entry name" value="adh_short"/>
    <property type="match status" value="1"/>
</dbReference>
<evidence type="ECO:0000256" key="6">
    <source>
        <dbReference type="ARBA" id="ARBA00023136"/>
    </source>
</evidence>
<dbReference type="EMBL" id="JQGA01000986">
    <property type="protein sequence ID" value="KGO70937.1"/>
    <property type="molecule type" value="Genomic_DNA"/>
</dbReference>
<evidence type="ECO:0000256" key="1">
    <source>
        <dbReference type="ARBA" id="ARBA00004477"/>
    </source>
</evidence>
<sequence>MAPIIVFITGANRGLGQGLVKGFVAKPDHIVIAAVRDPGHSTAQALAELSTGEGSRVIVVKYEASVEQSAFDAVKEATDQGISHLDIVVANAGIAKLYPLVKDVKWADIVEHIDVNVLSIVSLYQATRNLLQKSSGEPIYAIMGSGAGGLARQPPVPSAAYGASKSLLNWYGVRINAEDEWLNAFVLDPGWVQTDMGNAAAQLWGLEEAPDTHEKSITGMVEVLSTGTKEKYGGNDPVRAPRSASPKLAFAAYSTATTPSPSFLLQLTGAIFTIDLSPLLCESPISSTDFIMTRAVQTLSVLLLVSSLYLSLFLGLVPLNETVQTEIIPVLPFYALIVFACYLLARLGVAIFTFNDVPEAHAELQKEIELAKVELRQGKVEVD</sequence>
<evidence type="ECO:0000256" key="7">
    <source>
        <dbReference type="SAM" id="Phobius"/>
    </source>
</evidence>
<evidence type="ECO:0000256" key="5">
    <source>
        <dbReference type="ARBA" id="ARBA00022989"/>
    </source>
</evidence>
<proteinExistence type="inferred from homology"/>
<organism evidence="8 9">
    <name type="scientific">Penicillium italicum</name>
    <name type="common">Blue mold</name>
    <dbReference type="NCBI Taxonomy" id="40296"/>
    <lineage>
        <taxon>Eukaryota</taxon>
        <taxon>Fungi</taxon>
        <taxon>Dikarya</taxon>
        <taxon>Ascomycota</taxon>
        <taxon>Pezizomycotina</taxon>
        <taxon>Eurotiomycetes</taxon>
        <taxon>Eurotiomycetidae</taxon>
        <taxon>Eurotiales</taxon>
        <taxon>Aspergillaceae</taxon>
        <taxon>Penicillium</taxon>
    </lineage>
</organism>
<dbReference type="Proteomes" id="UP000030104">
    <property type="component" value="Unassembled WGS sequence"/>
</dbReference>
<dbReference type="InterPro" id="IPR036291">
    <property type="entry name" value="NAD(P)-bd_dom_sf"/>
</dbReference>
<dbReference type="PANTHER" id="PTHR45458:SF1">
    <property type="entry name" value="SHORT CHAIN DEHYDROGENASE"/>
    <property type="match status" value="1"/>
</dbReference>
<dbReference type="SUPFAM" id="SSF51735">
    <property type="entry name" value="NAD(P)-binding Rossmann-fold domains"/>
    <property type="match status" value="1"/>
</dbReference>
<keyword evidence="9" id="KW-1185">Reference proteome</keyword>
<reference evidence="8 9" key="1">
    <citation type="journal article" date="2015" name="Mol. Plant Microbe Interact.">
        <title>Genome, transcriptome, and functional analyses of Penicillium expansum provide new insights into secondary metabolism and pathogenicity.</title>
        <authorList>
            <person name="Ballester A.R."/>
            <person name="Marcet-Houben M."/>
            <person name="Levin E."/>
            <person name="Sela N."/>
            <person name="Selma-Lazaro C."/>
            <person name="Carmona L."/>
            <person name="Wisniewski M."/>
            <person name="Droby S."/>
            <person name="Gonzalez-Candelas L."/>
            <person name="Gabaldon T."/>
        </authorList>
    </citation>
    <scope>NUCLEOTIDE SEQUENCE [LARGE SCALE GENOMIC DNA]</scope>
    <source>
        <strain evidence="8 9">PHI-1</strain>
    </source>
</reference>
<comment type="subcellular location">
    <subcellularLocation>
        <location evidence="1">Endoplasmic reticulum membrane</location>
        <topology evidence="1">Multi-pass membrane protein</topology>
    </subcellularLocation>
</comment>
<keyword evidence="5 7" id="KW-1133">Transmembrane helix</keyword>
<dbReference type="OrthoDB" id="9876299at2759"/>
<comment type="caution">
    <text evidence="8">The sequence shown here is derived from an EMBL/GenBank/DDBJ whole genome shotgun (WGS) entry which is preliminary data.</text>
</comment>
<keyword evidence="3 7" id="KW-0812">Transmembrane</keyword>
<dbReference type="PANTHER" id="PTHR45458">
    <property type="entry name" value="SHORT-CHAIN DEHYDROGENASE/REDUCTASE SDR"/>
    <property type="match status" value="1"/>
</dbReference>
<accession>A0A0A2KSW9</accession>
<dbReference type="InterPro" id="IPR013174">
    <property type="entry name" value="DPM3"/>
</dbReference>
<protein>
    <submittedName>
        <fullName evidence="8">Short-chain dehydrogenase/reductase SDR</fullName>
    </submittedName>
</protein>
<name>A0A0A2KSW9_PENIT</name>
<dbReference type="GO" id="GO:0005789">
    <property type="term" value="C:endoplasmic reticulum membrane"/>
    <property type="evidence" value="ECO:0007669"/>
    <property type="project" value="UniProtKB-SubCell"/>
</dbReference>
<evidence type="ECO:0000313" key="9">
    <source>
        <dbReference type="Proteomes" id="UP000030104"/>
    </source>
</evidence>
<dbReference type="PhylomeDB" id="A0A0A2KSW9"/>
<comment type="similarity">
    <text evidence="2">Belongs to the DPM3 family.</text>
</comment>
<dbReference type="HOGENOM" id="CLU_721806_0_0_1"/>
<evidence type="ECO:0000313" key="8">
    <source>
        <dbReference type="EMBL" id="KGO70937.1"/>
    </source>
</evidence>
<dbReference type="Pfam" id="PF08285">
    <property type="entry name" value="DPM3"/>
    <property type="match status" value="1"/>
</dbReference>
<keyword evidence="4" id="KW-0256">Endoplasmic reticulum</keyword>
<evidence type="ECO:0000256" key="2">
    <source>
        <dbReference type="ARBA" id="ARBA00010430"/>
    </source>
</evidence>
<dbReference type="InterPro" id="IPR052184">
    <property type="entry name" value="SDR_enzymes"/>
</dbReference>
<dbReference type="GO" id="GO:0016616">
    <property type="term" value="F:oxidoreductase activity, acting on the CH-OH group of donors, NAD or NADP as acceptor"/>
    <property type="evidence" value="ECO:0007669"/>
    <property type="project" value="TreeGrafter"/>
</dbReference>
<dbReference type="PRINTS" id="PR00081">
    <property type="entry name" value="GDHRDH"/>
</dbReference>